<dbReference type="Proteomes" id="UP000823775">
    <property type="component" value="Unassembled WGS sequence"/>
</dbReference>
<evidence type="ECO:0000313" key="1">
    <source>
        <dbReference type="EMBL" id="MCD7463320.1"/>
    </source>
</evidence>
<organism evidence="1 2">
    <name type="scientific">Datura stramonium</name>
    <name type="common">Jimsonweed</name>
    <name type="synonym">Common thornapple</name>
    <dbReference type="NCBI Taxonomy" id="4076"/>
    <lineage>
        <taxon>Eukaryota</taxon>
        <taxon>Viridiplantae</taxon>
        <taxon>Streptophyta</taxon>
        <taxon>Embryophyta</taxon>
        <taxon>Tracheophyta</taxon>
        <taxon>Spermatophyta</taxon>
        <taxon>Magnoliopsida</taxon>
        <taxon>eudicotyledons</taxon>
        <taxon>Gunneridae</taxon>
        <taxon>Pentapetalae</taxon>
        <taxon>asterids</taxon>
        <taxon>lamiids</taxon>
        <taxon>Solanales</taxon>
        <taxon>Solanaceae</taxon>
        <taxon>Solanoideae</taxon>
        <taxon>Datureae</taxon>
        <taxon>Datura</taxon>
    </lineage>
</organism>
<gene>
    <name evidence="1" type="ORF">HAX54_050348</name>
</gene>
<proteinExistence type="predicted"/>
<accession>A0ABS8SWZ6</accession>
<name>A0ABS8SWZ6_DATST</name>
<sequence>MEKLRYQQRDFLLRPPRRYCQTPVEEFYASYGGTLNDIITGLRSQVEPLDSILVRGVPVDINFEEINQYYFGDDFASVDTKSYEKKANARDNPNPWMATLIDKAPKDPLVEDIGVELQAENAVGPFASLLDLPPRASPIIVALARFSFPITSPPKGLTLLRNPGKMQLEEENG</sequence>
<keyword evidence="2" id="KW-1185">Reference proteome</keyword>
<protein>
    <submittedName>
        <fullName evidence="1">Uncharacterized protein</fullName>
    </submittedName>
</protein>
<reference evidence="1 2" key="1">
    <citation type="journal article" date="2021" name="BMC Genomics">
        <title>Datura genome reveals duplications of psychoactive alkaloid biosynthetic genes and high mutation rate following tissue culture.</title>
        <authorList>
            <person name="Rajewski A."/>
            <person name="Carter-House D."/>
            <person name="Stajich J."/>
            <person name="Litt A."/>
        </authorList>
    </citation>
    <scope>NUCLEOTIDE SEQUENCE [LARGE SCALE GENOMIC DNA]</scope>
    <source>
        <strain evidence="1">AR-01</strain>
    </source>
</reference>
<dbReference type="EMBL" id="JACEIK010000878">
    <property type="protein sequence ID" value="MCD7463320.1"/>
    <property type="molecule type" value="Genomic_DNA"/>
</dbReference>
<comment type="caution">
    <text evidence="1">The sequence shown here is derived from an EMBL/GenBank/DDBJ whole genome shotgun (WGS) entry which is preliminary data.</text>
</comment>
<evidence type="ECO:0000313" key="2">
    <source>
        <dbReference type="Proteomes" id="UP000823775"/>
    </source>
</evidence>